<evidence type="ECO:0000313" key="1">
    <source>
        <dbReference type="EMBL" id="ACQ68570.1"/>
    </source>
</evidence>
<dbReference type="KEGG" id="hde:HDEF_1986"/>
<reference evidence="1 2" key="1">
    <citation type="journal article" date="2009" name="Proc. Natl. Acad. Sci. U.S.A.">
        <title>Hamiltonella defensa, genome evolution of protective bacterial endosymbiont from pathogenic ancestors.</title>
        <authorList>
            <person name="Degnan P.H."/>
            <person name="Yu Y."/>
            <person name="Sisneros N."/>
            <person name="Wing R.A."/>
            <person name="Moran N.A."/>
        </authorList>
    </citation>
    <scope>NUCLEOTIDE SEQUENCE [LARGE SCALE GENOMIC DNA]</scope>
    <source>
        <strain evidence="2">5AT</strain>
    </source>
</reference>
<evidence type="ECO:0000313" key="2">
    <source>
        <dbReference type="Proteomes" id="UP000002334"/>
    </source>
</evidence>
<keyword evidence="2" id="KW-1185">Reference proteome</keyword>
<name>C4K7M7_HAMD5</name>
<dbReference type="AlphaFoldDB" id="C4K7M7"/>
<accession>C4K7M7</accession>
<gene>
    <name evidence="1" type="ordered locus">HDEF_1986</name>
</gene>
<proteinExistence type="predicted"/>
<protein>
    <submittedName>
        <fullName evidence="1">Uncharacterized protein</fullName>
    </submittedName>
</protein>
<dbReference type="Proteomes" id="UP000002334">
    <property type="component" value="Chromosome"/>
</dbReference>
<dbReference type="HOGENOM" id="CLU_3062172_0_0_6"/>
<organism evidence="1 2">
    <name type="scientific">Hamiltonella defensa subsp. Acyrthosiphon pisum (strain 5AT)</name>
    <dbReference type="NCBI Taxonomy" id="572265"/>
    <lineage>
        <taxon>Bacteria</taxon>
        <taxon>Pseudomonadati</taxon>
        <taxon>Pseudomonadota</taxon>
        <taxon>Gammaproteobacteria</taxon>
        <taxon>Enterobacterales</taxon>
        <taxon>Enterobacteriaceae</taxon>
        <taxon>aphid secondary symbionts</taxon>
        <taxon>Candidatus Williamhamiltonella</taxon>
    </lineage>
</organism>
<dbReference type="EMBL" id="CP001277">
    <property type="protein sequence ID" value="ACQ68570.1"/>
    <property type="molecule type" value="Genomic_DNA"/>
</dbReference>
<sequence length="53" mass="5816">MMIIIGHFVGYILMDGIDITSTTGTENDLPTIAANLTVRMNEHFQILNSAFSS</sequence>